<proteinExistence type="predicted"/>
<dbReference type="STRING" id="1184267.A11Q_2570"/>
<dbReference type="Proteomes" id="UP000012040">
    <property type="component" value="Chromosome"/>
</dbReference>
<reference evidence="1 2" key="1">
    <citation type="journal article" date="2013" name="ISME J.">
        <title>By their genes ye shall know them: genomic signatures of predatory bacteria.</title>
        <authorList>
            <person name="Pasternak Z."/>
            <person name="Pietrokovski S."/>
            <person name="Rotem O."/>
            <person name="Gophna U."/>
            <person name="Lurie-Weinberger M.N."/>
            <person name="Jurkevitch E."/>
        </authorList>
    </citation>
    <scope>NUCLEOTIDE SEQUENCE [LARGE SCALE GENOMIC DNA]</scope>
    <source>
        <strain evidence="1 2">JSS</strain>
    </source>
</reference>
<dbReference type="EMBL" id="CP003537">
    <property type="protein sequence ID" value="AGH96786.1"/>
    <property type="molecule type" value="Genomic_DNA"/>
</dbReference>
<protein>
    <submittedName>
        <fullName evidence="1">Uncharacterized protein</fullName>
    </submittedName>
</protein>
<sequence length="51" mass="6057">MNKKKFIQMLYIAGYGTAYLFRQLSHFKTVVMHYNSYKGGFEFAFGKHGWN</sequence>
<dbReference type="KEGG" id="bex:A11Q_2570"/>
<dbReference type="HOGENOM" id="CLU_3096037_0_0_7"/>
<evidence type="ECO:0000313" key="1">
    <source>
        <dbReference type="EMBL" id="AGH96786.1"/>
    </source>
</evidence>
<keyword evidence="2" id="KW-1185">Reference proteome</keyword>
<organism evidence="1 2">
    <name type="scientific">Pseudobdellovibrio exovorus JSS</name>
    <dbReference type="NCBI Taxonomy" id="1184267"/>
    <lineage>
        <taxon>Bacteria</taxon>
        <taxon>Pseudomonadati</taxon>
        <taxon>Bdellovibrionota</taxon>
        <taxon>Bdellovibrionia</taxon>
        <taxon>Bdellovibrionales</taxon>
        <taxon>Pseudobdellovibrionaceae</taxon>
        <taxon>Pseudobdellovibrio</taxon>
    </lineage>
</organism>
<name>M4VFF7_9BACT</name>
<accession>M4VFF7</accession>
<dbReference type="PATRIC" id="fig|1184267.3.peg.2598"/>
<dbReference type="RefSeq" id="WP_015471276.1">
    <property type="nucleotide sequence ID" value="NC_020813.1"/>
</dbReference>
<gene>
    <name evidence="1" type="ORF">A11Q_2570</name>
</gene>
<dbReference type="AlphaFoldDB" id="M4VFF7"/>
<evidence type="ECO:0000313" key="2">
    <source>
        <dbReference type="Proteomes" id="UP000012040"/>
    </source>
</evidence>